<dbReference type="STRING" id="1921421.M493_07235"/>
<dbReference type="Gene3D" id="1.20.5.1230">
    <property type="entry name" value="Apolipoprotein A-I"/>
    <property type="match status" value="1"/>
</dbReference>
<dbReference type="AlphaFoldDB" id="S5Z442"/>
<dbReference type="SUPFAM" id="SSF58113">
    <property type="entry name" value="Apolipoprotein A-I"/>
    <property type="match status" value="1"/>
</dbReference>
<keyword evidence="1" id="KW-0175">Coiled coil</keyword>
<proteinExistence type="predicted"/>
<keyword evidence="2" id="KW-0812">Transmembrane</keyword>
<feature type="transmembrane region" description="Helical" evidence="2">
    <location>
        <begin position="25"/>
        <end position="43"/>
    </location>
</feature>
<keyword evidence="2" id="KW-1133">Transmembrane helix</keyword>
<dbReference type="HOGENOM" id="CLU_434550_0_0_9"/>
<sequence length="650" mass="74688">MTLYTVFEALFSSINKIGNKGFTDLFLYFQLGLFLVMAAWQLIRIQREIAVMNQLKPKLLELNRSLDGSAYEIDRTINDLFAQTKRSKYKELWERYYNRVSQKNEDERINVEPFFGFDVMYHHMGYRTLMDMGAGIHVSLGVLGTFVGLSVGLAELHIGDTEALRSGISSLLDGMKVAFYTSVWGVLLSLTWTMFDRWISGTLERNIDWHSERLDFLLSTDDEELFLNRLEKLSRSQADHLKTLLTDALEKAMQPIALSLQQSHGSLQRAFGQLHDQFAQLHEGMEAQARLLESQIELTKNTSADVTSRLVDEITGGTQQSIGRFSEFVQQSQVLQAEMMKTIEAFTSRFAHTEERQAMTLERTEKMFAQFEKMAGELELMKESYQKTAGMMNGLGETFYQLQQLTKDQFPIQQEVMRSNQLLAEKYDDLAEQFTRFNAQVETQYSQLLEQLVHASSSLSASFQTMANRFEESLRIQKESLHDSQQLLGDVQSAVAALSPLVPELRETFDRVRELKEQLLDMQEAQKELLPELVQLRTQTKETVEEALQTTKGYMHEMTEQIEALQQNWATTKEQLSRITDALHLSMKDFAENIDNGLSKTYQHFDETLTKAVQEVSGLVYQFSEVQADFIENLEDLVDHFDKWKAGAST</sequence>
<evidence type="ECO:0008006" key="5">
    <source>
        <dbReference type="Google" id="ProtNLM"/>
    </source>
</evidence>
<feature type="coiled-coil region" evidence="1">
    <location>
        <begin position="505"/>
        <end position="575"/>
    </location>
</feature>
<dbReference type="EMBL" id="CP006254">
    <property type="protein sequence ID" value="AGT31732.2"/>
    <property type="molecule type" value="Genomic_DNA"/>
</dbReference>
<dbReference type="KEGG" id="gjf:M493_07235"/>
<evidence type="ECO:0000256" key="1">
    <source>
        <dbReference type="SAM" id="Coils"/>
    </source>
</evidence>
<reference evidence="3 4" key="1">
    <citation type="journal article" date="2014" name="Genome Announc.">
        <title>Complete Genome Sequence of the Thermophilic Polychlorinated Biphenyl Degrader Geobacillus sp. Strain JF8 (NBRC 109937).</title>
        <authorList>
            <person name="Shintani M."/>
            <person name="Ohtsubo Y."/>
            <person name="Fukuda K."/>
            <person name="Hosoyama A."/>
            <person name="Ohji S."/>
            <person name="Yamazoe A."/>
            <person name="Fujita N."/>
            <person name="Nagata Y."/>
            <person name="Tsuda M."/>
            <person name="Hatta T."/>
            <person name="Kimbara K."/>
        </authorList>
    </citation>
    <scope>NUCLEOTIDE SEQUENCE [LARGE SCALE GENOMIC DNA]</scope>
    <source>
        <strain evidence="3 4">JF8</strain>
    </source>
</reference>
<evidence type="ECO:0000313" key="3">
    <source>
        <dbReference type="EMBL" id="AGT31732.2"/>
    </source>
</evidence>
<accession>S5Z442</accession>
<keyword evidence="2" id="KW-0472">Membrane</keyword>
<keyword evidence="4" id="KW-1185">Reference proteome</keyword>
<name>S5Z442_GEOG3</name>
<evidence type="ECO:0000313" key="4">
    <source>
        <dbReference type="Proteomes" id="UP000015500"/>
    </source>
</evidence>
<organism evidence="3 4">
    <name type="scientific">Geobacillus genomosp. 3</name>
    <dbReference type="NCBI Taxonomy" id="1921421"/>
    <lineage>
        <taxon>Bacteria</taxon>
        <taxon>Bacillati</taxon>
        <taxon>Bacillota</taxon>
        <taxon>Bacilli</taxon>
        <taxon>Bacillales</taxon>
        <taxon>Anoxybacillaceae</taxon>
        <taxon>Geobacillus</taxon>
    </lineage>
</organism>
<protein>
    <recommendedName>
        <fullName evidence="5">MotA/TolQ/ExbB proton channel domain-containing protein</fullName>
    </recommendedName>
</protein>
<dbReference type="Proteomes" id="UP000015500">
    <property type="component" value="Chromosome"/>
</dbReference>
<gene>
    <name evidence="3" type="ORF">M493_07235</name>
</gene>
<evidence type="ECO:0000256" key="2">
    <source>
        <dbReference type="SAM" id="Phobius"/>
    </source>
</evidence>